<reference evidence="2 3" key="1">
    <citation type="submission" date="2016-05" db="EMBL/GenBank/DDBJ databases">
        <title>Comparative analysis of secretome profiles of manganese(II)-oxidizing ascomycete fungi.</title>
        <authorList>
            <consortium name="DOE Joint Genome Institute"/>
            <person name="Zeiner C.A."/>
            <person name="Purvine S.O."/>
            <person name="Zink E.M."/>
            <person name="Wu S."/>
            <person name="Pasa-Tolic L."/>
            <person name="Chaput D.L."/>
            <person name="Haridas S."/>
            <person name="Grigoriev I.V."/>
            <person name="Santelli C.M."/>
            <person name="Hansel C.M."/>
        </authorList>
    </citation>
    <scope>NUCLEOTIDE SEQUENCE [LARGE SCALE GENOMIC DNA]</scope>
    <source>
        <strain evidence="2 3">SRC1lrK2f</strain>
    </source>
</reference>
<accession>A0A177DY51</accession>
<gene>
    <name evidence="2" type="ORF">CC77DRAFT_1047055</name>
</gene>
<dbReference type="GeneID" id="29113069"/>
<name>A0A177DY51_ALTAL</name>
<dbReference type="RefSeq" id="XP_018389837.1">
    <property type="nucleotide sequence ID" value="XM_018527475.1"/>
</dbReference>
<evidence type="ECO:0000313" key="3">
    <source>
        <dbReference type="Proteomes" id="UP000077248"/>
    </source>
</evidence>
<feature type="compositionally biased region" description="Basic and acidic residues" evidence="1">
    <location>
        <begin position="212"/>
        <end position="222"/>
    </location>
</feature>
<protein>
    <submittedName>
        <fullName evidence="2">Uncharacterized protein</fullName>
    </submittedName>
</protein>
<dbReference type="VEuPathDB" id="FungiDB:CC77DRAFT_1047055"/>
<feature type="compositionally biased region" description="Basic and acidic residues" evidence="1">
    <location>
        <begin position="194"/>
        <end position="204"/>
    </location>
</feature>
<dbReference type="Proteomes" id="UP000077248">
    <property type="component" value="Unassembled WGS sequence"/>
</dbReference>
<keyword evidence="3" id="KW-1185">Reference proteome</keyword>
<dbReference type="EMBL" id="KV441471">
    <property type="protein sequence ID" value="OAG24416.1"/>
    <property type="molecule type" value="Genomic_DNA"/>
</dbReference>
<dbReference type="AlphaFoldDB" id="A0A177DY51"/>
<evidence type="ECO:0000256" key="1">
    <source>
        <dbReference type="SAM" id="MobiDB-lite"/>
    </source>
</evidence>
<organism evidence="2 3">
    <name type="scientific">Alternaria alternata</name>
    <name type="common">Alternaria rot fungus</name>
    <name type="synonym">Torula alternata</name>
    <dbReference type="NCBI Taxonomy" id="5599"/>
    <lineage>
        <taxon>Eukaryota</taxon>
        <taxon>Fungi</taxon>
        <taxon>Dikarya</taxon>
        <taxon>Ascomycota</taxon>
        <taxon>Pezizomycotina</taxon>
        <taxon>Dothideomycetes</taxon>
        <taxon>Pleosporomycetidae</taxon>
        <taxon>Pleosporales</taxon>
        <taxon>Pleosporineae</taxon>
        <taxon>Pleosporaceae</taxon>
        <taxon>Alternaria</taxon>
        <taxon>Alternaria sect. Alternaria</taxon>
        <taxon>Alternaria alternata complex</taxon>
    </lineage>
</organism>
<feature type="region of interest" description="Disordered" evidence="1">
    <location>
        <begin position="169"/>
        <end position="233"/>
    </location>
</feature>
<proteinExistence type="predicted"/>
<sequence length="233" mass="26072">MPVAVSSTSAADTGELVRQTSAMEINAQPWLESTHKRQLHEIQTLKEISLGNCRLLYGSERFKFYGKALAPMLNTGIDTRLDIVICEDEGTKRFAAILTCNQDGQTKLLRTELSGCPVVAVRTLVDGLQKDTAKLFLKYAVGSQIRGQQGFTNKDTGKFELWDEAQEKRIRGPDDDTQGLVRSWSDAPGADGRPSSDRRGDGYHGRYNKRSRPVERPEKPMVEAEITDLDYYD</sequence>
<dbReference type="KEGG" id="aalt:CC77DRAFT_1047055"/>
<evidence type="ECO:0000313" key="2">
    <source>
        <dbReference type="EMBL" id="OAG24416.1"/>
    </source>
</evidence>